<organism evidence="3 4">
    <name type="scientific">Parashewanella curva</name>
    <dbReference type="NCBI Taxonomy" id="2338552"/>
    <lineage>
        <taxon>Bacteria</taxon>
        <taxon>Pseudomonadati</taxon>
        <taxon>Pseudomonadota</taxon>
        <taxon>Gammaproteobacteria</taxon>
        <taxon>Alteromonadales</taxon>
        <taxon>Shewanellaceae</taxon>
        <taxon>Parashewanella</taxon>
    </lineage>
</organism>
<dbReference type="NCBIfam" id="NF010621">
    <property type="entry name" value="PRK14014.1"/>
    <property type="match status" value="1"/>
</dbReference>
<accession>A0A3L8PS13</accession>
<sequence length="291" mass="34057">MPIIRGSIAFSCYVINTLFWMCPIIIFGLFKLIPLKASQTLGNYILDHCASGWISVNGFIERLFHPVQVKISGTQNFQKNEWYMITANHQSWVDILILQRVFNRKIPFIKFFLKKELIYVPVLGLAWWALDFPFMRRYTSAQIRKNPKLKGKDIEVTRKACEKFKHKPVSIMNFVEGTRFTTEKHQQQKSPYQHLLRPKAGGLAFALSSMKDCMNKMIDVTIHYPEGIPSFWQFISGQMQQVKVHIEVSDIEPEMIGDYANDRQFKQAFQQQLSQRWEHKDSTLHNLKAHS</sequence>
<dbReference type="Proteomes" id="UP000281474">
    <property type="component" value="Unassembled WGS sequence"/>
</dbReference>
<keyword evidence="3" id="KW-0808">Transferase</keyword>
<reference evidence="3 4" key="1">
    <citation type="submission" date="2018-09" db="EMBL/GenBank/DDBJ databases">
        <title>Phylogeny of the Shewanellaceae, and recommendation for two new genera, Pseudoshewanella and Parashewanella.</title>
        <authorList>
            <person name="Wang G."/>
        </authorList>
    </citation>
    <scope>NUCLEOTIDE SEQUENCE [LARGE SCALE GENOMIC DNA]</scope>
    <source>
        <strain evidence="3 4">C51</strain>
    </source>
</reference>
<dbReference type="PANTHER" id="PTHR10983">
    <property type="entry name" value="1-ACYLGLYCEROL-3-PHOSPHATE ACYLTRANSFERASE-RELATED"/>
    <property type="match status" value="1"/>
</dbReference>
<keyword evidence="4" id="KW-1185">Reference proteome</keyword>
<keyword evidence="1" id="KW-1133">Transmembrane helix</keyword>
<dbReference type="GO" id="GO:0016746">
    <property type="term" value="F:acyltransferase activity"/>
    <property type="evidence" value="ECO:0007669"/>
    <property type="project" value="UniProtKB-KW"/>
</dbReference>
<dbReference type="InterPro" id="IPR002123">
    <property type="entry name" value="Plipid/glycerol_acylTrfase"/>
</dbReference>
<feature type="domain" description="Phospholipid/glycerol acyltransferase" evidence="2">
    <location>
        <begin position="83"/>
        <end position="225"/>
    </location>
</feature>
<name>A0A3L8PS13_9GAMM</name>
<evidence type="ECO:0000313" key="3">
    <source>
        <dbReference type="EMBL" id="RLV58024.1"/>
    </source>
</evidence>
<keyword evidence="1" id="KW-0472">Membrane</keyword>
<keyword evidence="1" id="KW-0812">Transmembrane</keyword>
<dbReference type="OrthoDB" id="319710at2"/>
<dbReference type="SUPFAM" id="SSF69593">
    <property type="entry name" value="Glycerol-3-phosphate (1)-acyltransferase"/>
    <property type="match status" value="1"/>
</dbReference>
<gene>
    <name evidence="3" type="ORF">D5018_19445</name>
</gene>
<feature type="transmembrane region" description="Helical" evidence="1">
    <location>
        <begin position="12"/>
        <end position="33"/>
    </location>
</feature>
<proteinExistence type="predicted"/>
<protein>
    <submittedName>
        <fullName evidence="3">Acyltransferase</fullName>
    </submittedName>
</protein>
<dbReference type="PANTHER" id="PTHR10983:SF16">
    <property type="entry name" value="LYSOCARDIOLIPIN ACYLTRANSFERASE 1"/>
    <property type="match status" value="1"/>
</dbReference>
<dbReference type="CDD" id="cd07990">
    <property type="entry name" value="LPLAT_LCLAT1-like"/>
    <property type="match status" value="1"/>
</dbReference>
<evidence type="ECO:0000313" key="4">
    <source>
        <dbReference type="Proteomes" id="UP000281474"/>
    </source>
</evidence>
<dbReference type="Pfam" id="PF01553">
    <property type="entry name" value="Acyltransferase"/>
    <property type="match status" value="1"/>
</dbReference>
<evidence type="ECO:0000256" key="1">
    <source>
        <dbReference type="SAM" id="Phobius"/>
    </source>
</evidence>
<dbReference type="AlphaFoldDB" id="A0A3L8PS13"/>
<dbReference type="SMART" id="SM00563">
    <property type="entry name" value="PlsC"/>
    <property type="match status" value="1"/>
</dbReference>
<dbReference type="EMBL" id="QZEI01000106">
    <property type="protein sequence ID" value="RLV58024.1"/>
    <property type="molecule type" value="Genomic_DNA"/>
</dbReference>
<evidence type="ECO:0000259" key="2">
    <source>
        <dbReference type="SMART" id="SM00563"/>
    </source>
</evidence>
<keyword evidence="3" id="KW-0012">Acyltransferase</keyword>
<comment type="caution">
    <text evidence="3">The sequence shown here is derived from an EMBL/GenBank/DDBJ whole genome shotgun (WGS) entry which is preliminary data.</text>
</comment>
<dbReference type="RefSeq" id="WP_121840648.1">
    <property type="nucleotide sequence ID" value="NZ_ML014855.1"/>
</dbReference>